<keyword evidence="1" id="KW-0812">Transmembrane</keyword>
<dbReference type="STRING" id="1423774.FD31_GL002652"/>
<gene>
    <name evidence="2" type="ORF">FD31_GL002652</name>
</gene>
<dbReference type="EMBL" id="AZFV01000009">
    <property type="protein sequence ID" value="KRM17462.1"/>
    <property type="molecule type" value="Genomic_DNA"/>
</dbReference>
<organism evidence="2 3">
    <name type="scientific">Companilactobacillus nantensis DSM 16982</name>
    <dbReference type="NCBI Taxonomy" id="1423774"/>
    <lineage>
        <taxon>Bacteria</taxon>
        <taxon>Bacillati</taxon>
        <taxon>Bacillota</taxon>
        <taxon>Bacilli</taxon>
        <taxon>Lactobacillales</taxon>
        <taxon>Lactobacillaceae</taxon>
        <taxon>Companilactobacillus</taxon>
    </lineage>
</organism>
<keyword evidence="1" id="KW-1133">Transmembrane helix</keyword>
<protein>
    <submittedName>
        <fullName evidence="2">Uncharacterized protein</fullName>
    </submittedName>
</protein>
<accession>A0A0R1WQR5</accession>
<evidence type="ECO:0000313" key="2">
    <source>
        <dbReference type="EMBL" id="KRM17462.1"/>
    </source>
</evidence>
<dbReference type="PATRIC" id="fig|1423774.3.peg.2759"/>
<feature type="transmembrane region" description="Helical" evidence="1">
    <location>
        <begin position="17"/>
        <end position="36"/>
    </location>
</feature>
<name>A0A0R1WQR5_9LACO</name>
<evidence type="ECO:0000313" key="3">
    <source>
        <dbReference type="Proteomes" id="UP000051302"/>
    </source>
</evidence>
<sequence length="67" mass="7659">MEAGTNSGGTTMTFEALMNWTILVAIVSSMTSYLFMRYGTIENIILSLTDFTEEDIRKIKGLIRWKF</sequence>
<evidence type="ECO:0000256" key="1">
    <source>
        <dbReference type="SAM" id="Phobius"/>
    </source>
</evidence>
<dbReference type="AlphaFoldDB" id="A0A0R1WQR5"/>
<keyword evidence="1" id="KW-0472">Membrane</keyword>
<dbReference type="Proteomes" id="UP000051302">
    <property type="component" value="Unassembled WGS sequence"/>
</dbReference>
<keyword evidence="3" id="KW-1185">Reference proteome</keyword>
<reference evidence="2 3" key="1">
    <citation type="journal article" date="2015" name="Genome Announc.">
        <title>Expanding the biotechnology potential of lactobacilli through comparative genomics of 213 strains and associated genera.</title>
        <authorList>
            <person name="Sun Z."/>
            <person name="Harris H.M."/>
            <person name="McCann A."/>
            <person name="Guo C."/>
            <person name="Argimon S."/>
            <person name="Zhang W."/>
            <person name="Yang X."/>
            <person name="Jeffery I.B."/>
            <person name="Cooney J.C."/>
            <person name="Kagawa T.F."/>
            <person name="Liu W."/>
            <person name="Song Y."/>
            <person name="Salvetti E."/>
            <person name="Wrobel A."/>
            <person name="Rasinkangas P."/>
            <person name="Parkhill J."/>
            <person name="Rea M.C."/>
            <person name="O'Sullivan O."/>
            <person name="Ritari J."/>
            <person name="Douillard F.P."/>
            <person name="Paul Ross R."/>
            <person name="Yang R."/>
            <person name="Briner A.E."/>
            <person name="Felis G.E."/>
            <person name="de Vos W.M."/>
            <person name="Barrangou R."/>
            <person name="Klaenhammer T.R."/>
            <person name="Caufield P.W."/>
            <person name="Cui Y."/>
            <person name="Zhang H."/>
            <person name="O'Toole P.W."/>
        </authorList>
    </citation>
    <scope>NUCLEOTIDE SEQUENCE [LARGE SCALE GENOMIC DNA]</scope>
    <source>
        <strain evidence="2 3">DSM 16982</strain>
    </source>
</reference>
<proteinExistence type="predicted"/>
<comment type="caution">
    <text evidence="2">The sequence shown here is derived from an EMBL/GenBank/DDBJ whole genome shotgun (WGS) entry which is preliminary data.</text>
</comment>